<evidence type="ECO:0000313" key="16">
    <source>
        <dbReference type="EMBL" id="RHK40508.1"/>
    </source>
</evidence>
<keyword evidence="7 9" id="KW-1133">Transmembrane helix</keyword>
<gene>
    <name evidence="11" type="primary">artQ</name>
    <name evidence="16" type="ORF">DW068_04260</name>
    <name evidence="15" type="ORF">DW833_07145</name>
    <name evidence="14" type="ORF">DW972_03325</name>
    <name evidence="13" type="ORF">DXD91_04005</name>
    <name evidence="12" type="ORF">ERS852450_00261</name>
    <name evidence="11" type="ORF">ERS852578_01258</name>
</gene>
<evidence type="ECO:0000256" key="8">
    <source>
        <dbReference type="ARBA" id="ARBA00023136"/>
    </source>
</evidence>
<evidence type="ECO:0000313" key="20">
    <source>
        <dbReference type="Proteomes" id="UP000283497"/>
    </source>
</evidence>
<dbReference type="InterPro" id="IPR043429">
    <property type="entry name" value="ArtM/GltK/GlnP/TcyL/YhdX-like"/>
</dbReference>
<dbReference type="OrthoDB" id="9787841at2"/>
<evidence type="ECO:0000313" key="21">
    <source>
        <dbReference type="Proteomes" id="UP000284621"/>
    </source>
</evidence>
<evidence type="ECO:0000256" key="2">
    <source>
        <dbReference type="ARBA" id="ARBA00010072"/>
    </source>
</evidence>
<evidence type="ECO:0000313" key="17">
    <source>
        <dbReference type="Proteomes" id="UP000095390"/>
    </source>
</evidence>
<organism evidence="11 17">
    <name type="scientific">Anaerobutyricum hallii</name>
    <dbReference type="NCBI Taxonomy" id="39488"/>
    <lineage>
        <taxon>Bacteria</taxon>
        <taxon>Bacillati</taxon>
        <taxon>Bacillota</taxon>
        <taxon>Clostridia</taxon>
        <taxon>Lachnospirales</taxon>
        <taxon>Lachnospiraceae</taxon>
        <taxon>Anaerobutyricum</taxon>
    </lineage>
</organism>
<dbReference type="EMBL" id="QSEP01000009">
    <property type="protein sequence ID" value="RGZ85279.1"/>
    <property type="molecule type" value="Genomic_DNA"/>
</dbReference>
<dbReference type="RefSeq" id="WP_005351912.1">
    <property type="nucleotide sequence ID" value="NZ_BLYK01000003.1"/>
</dbReference>
<sequence>MSEWFSGIKAKFILDFIADQRWKYITDGLKVTLEVTFLALILGLVLGAVIAVIRTTHDQLKEDQSKGFGSFLIKLADLICRVYLTVIRGTPTMVQLLIMFFIVLASSNNKVMVAVITFGVNSGAYVAEIFRSGIMSVDKGQMEAGRSLGLGYTDTMLQIIMPQAIKNCLPALVNEMITLLKETSICGYIGLNELTRGGDIIRGITYDAMMPLLIVAVIYLVIVMFFTWLMGKLERRLRESDIR</sequence>
<dbReference type="EMBL" id="CYYC01000012">
    <property type="protein sequence ID" value="CUM94814.1"/>
    <property type="molecule type" value="Genomic_DNA"/>
</dbReference>
<dbReference type="InterPro" id="IPR010065">
    <property type="entry name" value="AA_ABC_transptr_permease_3TM"/>
</dbReference>
<dbReference type="SUPFAM" id="SSF161098">
    <property type="entry name" value="MetI-like"/>
    <property type="match status" value="1"/>
</dbReference>
<evidence type="ECO:0000313" key="22">
    <source>
        <dbReference type="Proteomes" id="UP000286561"/>
    </source>
</evidence>
<name>A0A173SVU6_9FIRM</name>
<dbReference type="NCBIfam" id="TIGR01726">
    <property type="entry name" value="HEQRo_perm_3TM"/>
    <property type="match status" value="1"/>
</dbReference>
<evidence type="ECO:0000313" key="11">
    <source>
        <dbReference type="EMBL" id="CUM94814.1"/>
    </source>
</evidence>
<keyword evidence="6" id="KW-0029">Amino-acid transport</keyword>
<evidence type="ECO:0000256" key="7">
    <source>
        <dbReference type="ARBA" id="ARBA00022989"/>
    </source>
</evidence>
<dbReference type="GO" id="GO:0043190">
    <property type="term" value="C:ATP-binding cassette (ABC) transporter complex"/>
    <property type="evidence" value="ECO:0007669"/>
    <property type="project" value="InterPro"/>
</dbReference>
<dbReference type="Proteomes" id="UP000284621">
    <property type="component" value="Unassembled WGS sequence"/>
</dbReference>
<dbReference type="Pfam" id="PF00528">
    <property type="entry name" value="BPD_transp_1"/>
    <property type="match status" value="1"/>
</dbReference>
<evidence type="ECO:0000256" key="6">
    <source>
        <dbReference type="ARBA" id="ARBA00022970"/>
    </source>
</evidence>
<accession>A0A173SVU6</accession>
<dbReference type="Gene3D" id="1.10.3720.10">
    <property type="entry name" value="MetI-like"/>
    <property type="match status" value="1"/>
</dbReference>
<evidence type="ECO:0000313" key="15">
    <source>
        <dbReference type="EMBL" id="RHC65057.1"/>
    </source>
</evidence>
<keyword evidence="8 9" id="KW-0472">Membrane</keyword>
<proteinExistence type="inferred from homology"/>
<feature type="transmembrane region" description="Helical" evidence="9">
    <location>
        <begin position="78"/>
        <end position="105"/>
    </location>
</feature>
<dbReference type="EMBL" id="QSID01000007">
    <property type="protein sequence ID" value="RHC65057.1"/>
    <property type="molecule type" value="Genomic_DNA"/>
</dbReference>
<reference evidence="19 20" key="2">
    <citation type="submission" date="2018-08" db="EMBL/GenBank/DDBJ databases">
        <title>A genome reference for cultivated species of the human gut microbiota.</title>
        <authorList>
            <person name="Zou Y."/>
            <person name="Xue W."/>
            <person name="Luo G."/>
        </authorList>
    </citation>
    <scope>NUCLEOTIDE SEQUENCE [LARGE SCALE GENOMIC DNA]</scope>
    <source>
        <strain evidence="16 20">AF45-14BH</strain>
        <strain evidence="15 21">AM34-3LB</strain>
        <strain evidence="14 22">AM48-23BH</strain>
        <strain evidence="13 19">TM10-1AC</strain>
    </source>
</reference>
<dbReference type="CDD" id="cd06261">
    <property type="entry name" value="TM_PBP2"/>
    <property type="match status" value="1"/>
</dbReference>
<dbReference type="Proteomes" id="UP000286561">
    <property type="component" value="Unassembled WGS sequence"/>
</dbReference>
<evidence type="ECO:0000313" key="19">
    <source>
        <dbReference type="Proteomes" id="UP000262524"/>
    </source>
</evidence>
<keyword evidence="3 9" id="KW-0813">Transport</keyword>
<dbReference type="AlphaFoldDB" id="A0A173SVU6"/>
<evidence type="ECO:0000313" key="12">
    <source>
        <dbReference type="EMBL" id="CUN58376.1"/>
    </source>
</evidence>
<dbReference type="InterPro" id="IPR000515">
    <property type="entry name" value="MetI-like"/>
</dbReference>
<dbReference type="Proteomes" id="UP000262524">
    <property type="component" value="Unassembled WGS sequence"/>
</dbReference>
<dbReference type="FunFam" id="1.10.3720.10:FF:000033">
    <property type="entry name" value="Polar amino acid ABC transporter permease"/>
    <property type="match status" value="1"/>
</dbReference>
<evidence type="ECO:0000259" key="10">
    <source>
        <dbReference type="PROSITE" id="PS50928"/>
    </source>
</evidence>
<reference evidence="17 18" key="1">
    <citation type="submission" date="2015-09" db="EMBL/GenBank/DDBJ databases">
        <authorList>
            <consortium name="Pathogen Informatics"/>
        </authorList>
    </citation>
    <scope>NUCLEOTIDE SEQUENCE [LARGE SCALE GENOMIC DNA]</scope>
    <source>
        <strain evidence="12 18">2789STDY5834835</strain>
        <strain evidence="11 17">2789STDY5834966</strain>
    </source>
</reference>
<feature type="transmembrane region" description="Helical" evidence="9">
    <location>
        <begin position="212"/>
        <end position="231"/>
    </location>
</feature>
<feature type="transmembrane region" description="Helical" evidence="9">
    <location>
        <begin position="37"/>
        <end position="57"/>
    </location>
</feature>
<dbReference type="GeneID" id="75048089"/>
<evidence type="ECO:0000256" key="5">
    <source>
        <dbReference type="ARBA" id="ARBA00022692"/>
    </source>
</evidence>
<dbReference type="EMBL" id="CYZL01000002">
    <property type="protein sequence ID" value="CUN58376.1"/>
    <property type="molecule type" value="Genomic_DNA"/>
</dbReference>
<dbReference type="Proteomes" id="UP000283497">
    <property type="component" value="Unassembled WGS sequence"/>
</dbReference>
<evidence type="ECO:0000256" key="1">
    <source>
        <dbReference type="ARBA" id="ARBA00004651"/>
    </source>
</evidence>
<dbReference type="EMBL" id="QRNJ01000011">
    <property type="protein sequence ID" value="RHK40508.1"/>
    <property type="molecule type" value="Genomic_DNA"/>
</dbReference>
<dbReference type="GO" id="GO:0006865">
    <property type="term" value="P:amino acid transport"/>
    <property type="evidence" value="ECO:0007669"/>
    <property type="project" value="UniProtKB-KW"/>
</dbReference>
<dbReference type="PANTHER" id="PTHR30614:SF20">
    <property type="entry name" value="GLUTAMINE TRANSPORT SYSTEM PERMEASE PROTEIN GLNP"/>
    <property type="match status" value="1"/>
</dbReference>
<dbReference type="Proteomes" id="UP000095390">
    <property type="component" value="Unassembled WGS sequence"/>
</dbReference>
<evidence type="ECO:0000313" key="18">
    <source>
        <dbReference type="Proteomes" id="UP000095679"/>
    </source>
</evidence>
<evidence type="ECO:0000256" key="4">
    <source>
        <dbReference type="ARBA" id="ARBA00022475"/>
    </source>
</evidence>
<feature type="transmembrane region" description="Helical" evidence="9">
    <location>
        <begin position="111"/>
        <end position="130"/>
    </location>
</feature>
<dbReference type="PROSITE" id="PS50928">
    <property type="entry name" value="ABC_TM1"/>
    <property type="match status" value="1"/>
</dbReference>
<keyword evidence="21" id="KW-1185">Reference proteome</keyword>
<dbReference type="Proteomes" id="UP000095679">
    <property type="component" value="Unassembled WGS sequence"/>
</dbReference>
<protein>
    <submittedName>
        <fullName evidence="13">Amino acid ABC transporter permease</fullName>
    </submittedName>
    <submittedName>
        <fullName evidence="11">Arginine transport system permease protein ArtQ</fullName>
    </submittedName>
</protein>
<keyword evidence="4" id="KW-1003">Cell membrane</keyword>
<evidence type="ECO:0000256" key="9">
    <source>
        <dbReference type="RuleBase" id="RU363032"/>
    </source>
</evidence>
<dbReference type="GO" id="GO:0022857">
    <property type="term" value="F:transmembrane transporter activity"/>
    <property type="evidence" value="ECO:0007669"/>
    <property type="project" value="InterPro"/>
</dbReference>
<comment type="subcellular location">
    <subcellularLocation>
        <location evidence="1 9">Cell membrane</location>
        <topology evidence="1 9">Multi-pass membrane protein</topology>
    </subcellularLocation>
</comment>
<evidence type="ECO:0000313" key="14">
    <source>
        <dbReference type="EMBL" id="RGZ85279.1"/>
    </source>
</evidence>
<dbReference type="InterPro" id="IPR035906">
    <property type="entry name" value="MetI-like_sf"/>
</dbReference>
<dbReference type="PANTHER" id="PTHR30614">
    <property type="entry name" value="MEMBRANE COMPONENT OF AMINO ACID ABC TRANSPORTER"/>
    <property type="match status" value="1"/>
</dbReference>
<evidence type="ECO:0000313" key="13">
    <source>
        <dbReference type="EMBL" id="RGI90626.1"/>
    </source>
</evidence>
<feature type="domain" description="ABC transmembrane type-1" evidence="10">
    <location>
        <begin position="29"/>
        <end position="230"/>
    </location>
</feature>
<keyword evidence="5 9" id="KW-0812">Transmembrane</keyword>
<evidence type="ECO:0000256" key="3">
    <source>
        <dbReference type="ARBA" id="ARBA00022448"/>
    </source>
</evidence>
<dbReference type="EMBL" id="QSOE01000016">
    <property type="protein sequence ID" value="RGI90626.1"/>
    <property type="molecule type" value="Genomic_DNA"/>
</dbReference>
<comment type="similarity">
    <text evidence="2">Belongs to the binding-protein-dependent transport system permease family. HisMQ subfamily.</text>
</comment>